<dbReference type="EMBL" id="BAAAJK010000026">
    <property type="protein sequence ID" value="GAA1394242.1"/>
    <property type="molecule type" value="Genomic_DNA"/>
</dbReference>
<proteinExistence type="inferred from homology"/>
<dbReference type="PANTHER" id="PTHR11803:SF58">
    <property type="entry name" value="PROTEIN HMF1-RELATED"/>
    <property type="match status" value="1"/>
</dbReference>
<dbReference type="RefSeq" id="WP_344025122.1">
    <property type="nucleotide sequence ID" value="NZ_BAAAJK010000026.1"/>
</dbReference>
<reference evidence="3" key="1">
    <citation type="journal article" date="2019" name="Int. J. Syst. Evol. Microbiol.">
        <title>The Global Catalogue of Microorganisms (GCM) 10K type strain sequencing project: providing services to taxonomists for standard genome sequencing and annotation.</title>
        <authorList>
            <consortium name="The Broad Institute Genomics Platform"/>
            <consortium name="The Broad Institute Genome Sequencing Center for Infectious Disease"/>
            <person name="Wu L."/>
            <person name="Ma J."/>
        </authorList>
    </citation>
    <scope>NUCLEOTIDE SEQUENCE [LARGE SCALE GENOMIC DNA]</scope>
    <source>
        <strain evidence="3">JCM 11896</strain>
    </source>
</reference>
<protein>
    <submittedName>
        <fullName evidence="2">RidA family protein</fullName>
    </submittedName>
</protein>
<dbReference type="InterPro" id="IPR035959">
    <property type="entry name" value="RutC-like_sf"/>
</dbReference>
<evidence type="ECO:0000313" key="2">
    <source>
        <dbReference type="EMBL" id="GAA1394242.1"/>
    </source>
</evidence>
<dbReference type="Proteomes" id="UP001501414">
    <property type="component" value="Unassembled WGS sequence"/>
</dbReference>
<dbReference type="SUPFAM" id="SSF55298">
    <property type="entry name" value="YjgF-like"/>
    <property type="match status" value="1"/>
</dbReference>
<keyword evidence="3" id="KW-1185">Reference proteome</keyword>
<name>A0ABP4IMZ4_9PSEU</name>
<evidence type="ECO:0000313" key="3">
    <source>
        <dbReference type="Proteomes" id="UP001501414"/>
    </source>
</evidence>
<dbReference type="InterPro" id="IPR006175">
    <property type="entry name" value="YjgF/YER057c/UK114"/>
</dbReference>
<dbReference type="PANTHER" id="PTHR11803">
    <property type="entry name" value="2-IMINOBUTANOATE/2-IMINOPROPANOATE DEAMINASE RIDA"/>
    <property type="match status" value="1"/>
</dbReference>
<comment type="similarity">
    <text evidence="1">Belongs to the RutC family.</text>
</comment>
<gene>
    <name evidence="2" type="ORF">GCM10009613_42050</name>
</gene>
<dbReference type="CDD" id="cd00448">
    <property type="entry name" value="YjgF_YER057c_UK114_family"/>
    <property type="match status" value="1"/>
</dbReference>
<organism evidence="2 3">
    <name type="scientific">Pseudonocardia kongjuensis</name>
    <dbReference type="NCBI Taxonomy" id="102227"/>
    <lineage>
        <taxon>Bacteria</taxon>
        <taxon>Bacillati</taxon>
        <taxon>Actinomycetota</taxon>
        <taxon>Actinomycetes</taxon>
        <taxon>Pseudonocardiales</taxon>
        <taxon>Pseudonocardiaceae</taxon>
        <taxon>Pseudonocardia</taxon>
    </lineage>
</organism>
<dbReference type="Pfam" id="PF01042">
    <property type="entry name" value="Ribonuc_L-PSP"/>
    <property type="match status" value="1"/>
</dbReference>
<accession>A0ABP4IMZ4</accession>
<comment type="caution">
    <text evidence="2">The sequence shown here is derived from an EMBL/GenBank/DDBJ whole genome shotgun (WGS) entry which is preliminary data.</text>
</comment>
<sequence>MTGTTAVGNRVVRTAGRTVGLYSPAVVIPPGVHTVHVSGVLSVDPDGGSVGHDDFETQMRTVFRLLGETLAAGGSSFAELVKMTTYLVDPGHIDEFYRIREELFAGIFPGGRPPGNTLLVVQRLVRPEFLIEIEGVATSSTGGEGADDELVG</sequence>
<evidence type="ECO:0000256" key="1">
    <source>
        <dbReference type="ARBA" id="ARBA00010552"/>
    </source>
</evidence>
<dbReference type="Gene3D" id="3.30.1330.40">
    <property type="entry name" value="RutC-like"/>
    <property type="match status" value="1"/>
</dbReference>